<dbReference type="EMBL" id="DS995705">
    <property type="protein sequence ID" value="EEQ33102.1"/>
    <property type="molecule type" value="Genomic_DNA"/>
</dbReference>
<keyword evidence="2" id="KW-1133">Transmembrane helix</keyword>
<reference evidence="4" key="1">
    <citation type="journal article" date="2012" name="MBio">
        <title>Comparative genome analysis of Trichophyton rubrum and related dermatophytes reveals candidate genes involved in infection.</title>
        <authorList>
            <person name="Martinez D.A."/>
            <person name="Oliver B.G."/>
            <person name="Graeser Y."/>
            <person name="Goldberg J.M."/>
            <person name="Li W."/>
            <person name="Martinez-Rossi N.M."/>
            <person name="Monod M."/>
            <person name="Shelest E."/>
            <person name="Barton R.C."/>
            <person name="Birch E."/>
            <person name="Brakhage A.A."/>
            <person name="Chen Z."/>
            <person name="Gurr S.J."/>
            <person name="Heiman D."/>
            <person name="Heitman J."/>
            <person name="Kosti I."/>
            <person name="Rossi A."/>
            <person name="Saif S."/>
            <person name="Samalova M."/>
            <person name="Saunders C.W."/>
            <person name="Shea T."/>
            <person name="Summerbell R.C."/>
            <person name="Xu J."/>
            <person name="Young S."/>
            <person name="Zeng Q."/>
            <person name="Birren B.W."/>
            <person name="Cuomo C.A."/>
            <person name="White T.C."/>
        </authorList>
    </citation>
    <scope>NUCLEOTIDE SEQUENCE [LARGE SCALE GENOMIC DNA]</scope>
    <source>
        <strain evidence="4">ATCC MYA-4605 / CBS 113480</strain>
    </source>
</reference>
<dbReference type="HOGENOM" id="CLU_1854775_0_0_1"/>
<organism evidence="3 4">
    <name type="scientific">Arthroderma otae (strain ATCC MYA-4605 / CBS 113480)</name>
    <name type="common">Microsporum canis</name>
    <dbReference type="NCBI Taxonomy" id="554155"/>
    <lineage>
        <taxon>Eukaryota</taxon>
        <taxon>Fungi</taxon>
        <taxon>Dikarya</taxon>
        <taxon>Ascomycota</taxon>
        <taxon>Pezizomycotina</taxon>
        <taxon>Eurotiomycetes</taxon>
        <taxon>Eurotiomycetidae</taxon>
        <taxon>Onygenales</taxon>
        <taxon>Arthrodermataceae</taxon>
        <taxon>Microsporum</taxon>
    </lineage>
</organism>
<dbReference type="GeneID" id="9224341"/>
<dbReference type="AlphaFoldDB" id="C5FT99"/>
<accession>C5FT99</accession>
<feature type="transmembrane region" description="Helical" evidence="2">
    <location>
        <begin position="21"/>
        <end position="38"/>
    </location>
</feature>
<keyword evidence="4" id="KW-1185">Reference proteome</keyword>
<dbReference type="RefSeq" id="XP_002846052.1">
    <property type="nucleotide sequence ID" value="XM_002846006.1"/>
</dbReference>
<proteinExistence type="predicted"/>
<evidence type="ECO:0000256" key="1">
    <source>
        <dbReference type="SAM" id="MobiDB-lite"/>
    </source>
</evidence>
<evidence type="ECO:0000256" key="2">
    <source>
        <dbReference type="SAM" id="Phobius"/>
    </source>
</evidence>
<name>C5FT99_ARTOC</name>
<keyword evidence="2" id="KW-0472">Membrane</keyword>
<feature type="transmembrane region" description="Helical" evidence="2">
    <location>
        <begin position="50"/>
        <end position="72"/>
    </location>
</feature>
<keyword evidence="2" id="KW-0812">Transmembrane</keyword>
<gene>
    <name evidence="3" type="ORF">MCYG_05921</name>
</gene>
<evidence type="ECO:0000313" key="3">
    <source>
        <dbReference type="EMBL" id="EEQ33102.1"/>
    </source>
</evidence>
<sequence length="138" mass="15249">MEETEDEEKAEDGRSWELTRSANTVSLFLLLFLLSTPTASPYSTTPSTAYYLYCLLPLLPTTSTAYYLYCLLPLPQAHDMTPYHHQHTITTTSIPSPPPPPKDSPTPLDFLLIPNGVLFNSKTSSLPPPPLLPGGFKL</sequence>
<dbReference type="VEuPathDB" id="FungiDB:MCYG_05921"/>
<dbReference type="Proteomes" id="UP000002035">
    <property type="component" value="Unassembled WGS sequence"/>
</dbReference>
<protein>
    <submittedName>
        <fullName evidence="3">Uncharacterized protein</fullName>
    </submittedName>
</protein>
<feature type="compositionally biased region" description="Pro residues" evidence="1">
    <location>
        <begin position="95"/>
        <end position="104"/>
    </location>
</feature>
<evidence type="ECO:0000313" key="4">
    <source>
        <dbReference type="Proteomes" id="UP000002035"/>
    </source>
</evidence>
<feature type="region of interest" description="Disordered" evidence="1">
    <location>
        <begin position="88"/>
        <end position="107"/>
    </location>
</feature>